<proteinExistence type="predicted"/>
<feature type="transmembrane region" description="Helical" evidence="1">
    <location>
        <begin position="225"/>
        <end position="247"/>
    </location>
</feature>
<feature type="transmembrane region" description="Helical" evidence="1">
    <location>
        <begin position="21"/>
        <end position="47"/>
    </location>
</feature>
<keyword evidence="1" id="KW-0472">Membrane</keyword>
<dbReference type="Proteomes" id="UP000643810">
    <property type="component" value="Unassembled WGS sequence"/>
</dbReference>
<keyword evidence="3" id="KW-1185">Reference proteome</keyword>
<comment type="caution">
    <text evidence="2">The sequence shown here is derived from an EMBL/GenBank/DDBJ whole genome shotgun (WGS) entry which is preliminary data.</text>
</comment>
<dbReference type="EMBL" id="JACOPG010000003">
    <property type="protein sequence ID" value="MBC5686783.1"/>
    <property type="molecule type" value="Genomic_DNA"/>
</dbReference>
<evidence type="ECO:0000313" key="2">
    <source>
        <dbReference type="EMBL" id="MBC5686783.1"/>
    </source>
</evidence>
<evidence type="ECO:0000256" key="1">
    <source>
        <dbReference type="SAM" id="Phobius"/>
    </source>
</evidence>
<name>A0ABR7GH50_9FIRM</name>
<sequence>MRKIKTDEQAKKLREQLDETATFHGVQIVLMVVLTLLIAILIMNFWARFNVRMWLLLSDALKNCADDYYRCEMQQSYFDESKSTKIYYEMQSDFLNSKGYSKVVIEYEKLISNAVCEDKAFDASEVDITGYVSRIGKEMESQAKKRYPNDNVNYVTEECNEDVEKTLTERAQMLYDELSKNYRKEVKLYYRFASGYNGLAIEALIFIIALLWYRKTKKVLWKKGVVFIWCSAGLLCAGMNYEIYSWFCTTVVQHRANYSMGMSLFYIIPMFAIAFIRYNMEKYREKRLRRKLYEYESRQDEK</sequence>
<evidence type="ECO:0000313" key="3">
    <source>
        <dbReference type="Proteomes" id="UP000643810"/>
    </source>
</evidence>
<keyword evidence="1" id="KW-0812">Transmembrane</keyword>
<protein>
    <submittedName>
        <fullName evidence="2">Uncharacterized protein</fullName>
    </submittedName>
</protein>
<dbReference type="RefSeq" id="WP_186854482.1">
    <property type="nucleotide sequence ID" value="NZ_JACOPG010000003.1"/>
</dbReference>
<gene>
    <name evidence="2" type="ORF">H8R94_09250</name>
</gene>
<reference evidence="2 3" key="1">
    <citation type="submission" date="2020-08" db="EMBL/GenBank/DDBJ databases">
        <title>Genome public.</title>
        <authorList>
            <person name="Liu C."/>
            <person name="Sun Q."/>
        </authorList>
    </citation>
    <scope>NUCLEOTIDE SEQUENCE [LARGE SCALE GENOMIC DNA]</scope>
    <source>
        <strain evidence="2 3">NSJ-9</strain>
    </source>
</reference>
<accession>A0ABR7GH50</accession>
<keyword evidence="1" id="KW-1133">Transmembrane helix</keyword>
<feature type="transmembrane region" description="Helical" evidence="1">
    <location>
        <begin position="259"/>
        <end position="280"/>
    </location>
</feature>
<organism evidence="2 3">
    <name type="scientific">Roseburia lenta</name>
    <dbReference type="NCBI Taxonomy" id="2763061"/>
    <lineage>
        <taxon>Bacteria</taxon>
        <taxon>Bacillati</taxon>
        <taxon>Bacillota</taxon>
        <taxon>Clostridia</taxon>
        <taxon>Lachnospirales</taxon>
        <taxon>Lachnospiraceae</taxon>
        <taxon>Roseburia</taxon>
    </lineage>
</organism>
<feature type="transmembrane region" description="Helical" evidence="1">
    <location>
        <begin position="188"/>
        <end position="213"/>
    </location>
</feature>